<gene>
    <name evidence="2" type="ORF">CARUB_v10021218mg</name>
</gene>
<dbReference type="OrthoDB" id="1093392at2759"/>
<accession>R0IGL4</accession>
<dbReference type="AlphaFoldDB" id="R0IGL4"/>
<protein>
    <submittedName>
        <fullName evidence="2">Uncharacterized protein</fullName>
    </submittedName>
</protein>
<name>R0IGL4_9BRAS</name>
<dbReference type="Proteomes" id="UP000029121">
    <property type="component" value="Unassembled WGS sequence"/>
</dbReference>
<dbReference type="EMBL" id="KB870806">
    <property type="protein sequence ID" value="EOA35958.1"/>
    <property type="molecule type" value="Genomic_DNA"/>
</dbReference>
<organism evidence="2 3">
    <name type="scientific">Capsella rubella</name>
    <dbReference type="NCBI Taxonomy" id="81985"/>
    <lineage>
        <taxon>Eukaryota</taxon>
        <taxon>Viridiplantae</taxon>
        <taxon>Streptophyta</taxon>
        <taxon>Embryophyta</taxon>
        <taxon>Tracheophyta</taxon>
        <taxon>Spermatophyta</taxon>
        <taxon>Magnoliopsida</taxon>
        <taxon>eudicotyledons</taxon>
        <taxon>Gunneridae</taxon>
        <taxon>Pentapetalae</taxon>
        <taxon>rosids</taxon>
        <taxon>malvids</taxon>
        <taxon>Brassicales</taxon>
        <taxon>Brassicaceae</taxon>
        <taxon>Camelineae</taxon>
        <taxon>Capsella</taxon>
    </lineage>
</organism>
<sequence>MGSKSPSIAALVLPLLLLVLITLCSQVEVVESTGRKLAWVFSGTPIVYTPPSRSCGTSPAVFTSRWRRPRRPCRLPPGGVIITGDKSP</sequence>
<evidence type="ECO:0000256" key="1">
    <source>
        <dbReference type="SAM" id="SignalP"/>
    </source>
</evidence>
<dbReference type="STRING" id="81985.R0IGL4"/>
<feature type="signal peptide" evidence="1">
    <location>
        <begin position="1"/>
        <end position="26"/>
    </location>
</feature>
<keyword evidence="3" id="KW-1185">Reference proteome</keyword>
<evidence type="ECO:0000313" key="3">
    <source>
        <dbReference type="Proteomes" id="UP000029121"/>
    </source>
</evidence>
<evidence type="ECO:0000313" key="2">
    <source>
        <dbReference type="EMBL" id="EOA35958.1"/>
    </source>
</evidence>
<proteinExistence type="predicted"/>
<keyword evidence="1" id="KW-0732">Signal</keyword>
<feature type="chain" id="PRO_5004353033" evidence="1">
    <location>
        <begin position="27"/>
        <end position="88"/>
    </location>
</feature>
<dbReference type="KEGG" id="crb:17894050"/>
<reference evidence="3" key="1">
    <citation type="journal article" date="2013" name="Nat. Genet.">
        <title>The Capsella rubella genome and the genomic consequences of rapid mating system evolution.</title>
        <authorList>
            <person name="Slotte T."/>
            <person name="Hazzouri K.M."/>
            <person name="Agren J.A."/>
            <person name="Koenig D."/>
            <person name="Maumus F."/>
            <person name="Guo Y.L."/>
            <person name="Steige K."/>
            <person name="Platts A.E."/>
            <person name="Escobar J.S."/>
            <person name="Newman L.K."/>
            <person name="Wang W."/>
            <person name="Mandakova T."/>
            <person name="Vello E."/>
            <person name="Smith L.M."/>
            <person name="Henz S.R."/>
            <person name="Steffen J."/>
            <person name="Takuno S."/>
            <person name="Brandvain Y."/>
            <person name="Coop G."/>
            <person name="Andolfatto P."/>
            <person name="Hu T.T."/>
            <person name="Blanchette M."/>
            <person name="Clark R.M."/>
            <person name="Quesneville H."/>
            <person name="Nordborg M."/>
            <person name="Gaut B.S."/>
            <person name="Lysak M.A."/>
            <person name="Jenkins J."/>
            <person name="Grimwood J."/>
            <person name="Chapman J."/>
            <person name="Prochnik S."/>
            <person name="Shu S."/>
            <person name="Rokhsar D."/>
            <person name="Schmutz J."/>
            <person name="Weigel D."/>
            <person name="Wright S.I."/>
        </authorList>
    </citation>
    <scope>NUCLEOTIDE SEQUENCE [LARGE SCALE GENOMIC DNA]</scope>
    <source>
        <strain evidence="3">cv. Monte Gargano</strain>
    </source>
</reference>